<dbReference type="AlphaFoldDB" id="A0A2A6DZ14"/>
<gene>
    <name evidence="2" type="ORF">BLM47_09470</name>
</gene>
<keyword evidence="1" id="KW-1133">Transmembrane helix</keyword>
<organism evidence="2 3">
    <name type="scientific">Candidatus Reconcilbacillus cellulovorans</name>
    <dbReference type="NCBI Taxonomy" id="1906605"/>
    <lineage>
        <taxon>Bacteria</taxon>
        <taxon>Bacillati</taxon>
        <taxon>Bacillota</taxon>
        <taxon>Bacilli</taxon>
        <taxon>Bacillales</taxon>
        <taxon>Paenibacillaceae</taxon>
        <taxon>Candidatus Reconcilbacillus</taxon>
    </lineage>
</organism>
<dbReference type="EMBL" id="MOXJ01000021">
    <property type="protein sequence ID" value="PDO10031.1"/>
    <property type="molecule type" value="Genomic_DNA"/>
</dbReference>
<comment type="caution">
    <text evidence="2">The sequence shown here is derived from an EMBL/GenBank/DDBJ whole genome shotgun (WGS) entry which is preliminary data.</text>
</comment>
<proteinExistence type="predicted"/>
<keyword evidence="1" id="KW-0472">Membrane</keyword>
<feature type="transmembrane region" description="Helical" evidence="1">
    <location>
        <begin position="108"/>
        <end position="134"/>
    </location>
</feature>
<sequence>MRWAAMLSMLVDHVGLVFFPDEPAWRIVGRLAFPVYAYSIVQGYARTRSFRRYAARLALIGLAAQLPYMAAFRIMGVNTVGTLLAGLLAMAAADRFDRAGKPFWKWPMFAAVGVLLEALRFDYGAYGLSLILIYRYGAGRPYATVAAHAALNLVALVAKSWVLQLWSLVPTILLAFGPATIADNRRPAVPLWLWRSFYPAHLAALAVVRFAAELERGS</sequence>
<evidence type="ECO:0000256" key="1">
    <source>
        <dbReference type="SAM" id="Phobius"/>
    </source>
</evidence>
<dbReference type="Pfam" id="PF05857">
    <property type="entry name" value="TraX"/>
    <property type="match status" value="1"/>
</dbReference>
<name>A0A2A6DZ14_9BACL</name>
<evidence type="ECO:0000313" key="3">
    <source>
        <dbReference type="Proteomes" id="UP000243688"/>
    </source>
</evidence>
<dbReference type="InterPro" id="IPR008875">
    <property type="entry name" value="TraX"/>
</dbReference>
<protein>
    <recommendedName>
        <fullName evidence="4">Conjugal transfer protein TraX</fullName>
    </recommendedName>
</protein>
<keyword evidence="1" id="KW-0812">Transmembrane</keyword>
<feature type="transmembrane region" description="Helical" evidence="1">
    <location>
        <begin position="77"/>
        <end position="96"/>
    </location>
</feature>
<evidence type="ECO:0000313" key="2">
    <source>
        <dbReference type="EMBL" id="PDO10031.1"/>
    </source>
</evidence>
<dbReference type="Proteomes" id="UP000243688">
    <property type="component" value="Unassembled WGS sequence"/>
</dbReference>
<evidence type="ECO:0008006" key="4">
    <source>
        <dbReference type="Google" id="ProtNLM"/>
    </source>
</evidence>
<reference evidence="2 3" key="1">
    <citation type="submission" date="2016-12" db="EMBL/GenBank/DDBJ databases">
        <title>Candidatus Reconcilibacillus cellulovorans genome.</title>
        <authorList>
            <person name="Kolinko S."/>
            <person name="Wu Y.-W."/>
            <person name="Tachea F."/>
            <person name="Denzel E."/>
            <person name="Hiras J."/>
            <person name="Baecker N."/>
            <person name="Chan L.J."/>
            <person name="Eichorst S.A."/>
            <person name="Frey D."/>
            <person name="Adams P.D."/>
            <person name="Pray T."/>
            <person name="Tanjore D."/>
            <person name="Petzold C.J."/>
            <person name="Gladden J.M."/>
            <person name="Simmons B.A."/>
            <person name="Singer S.W."/>
        </authorList>
    </citation>
    <scope>NUCLEOTIDE SEQUENCE [LARGE SCALE GENOMIC DNA]</scope>
    <source>
        <strain evidence="2">JTherm</strain>
    </source>
</reference>
<accession>A0A2A6DZ14</accession>